<reference evidence="1" key="1">
    <citation type="submission" date="2021-02" db="EMBL/GenBank/DDBJ databases">
        <authorList>
            <person name="Nowell W R."/>
        </authorList>
    </citation>
    <scope>NUCLEOTIDE SEQUENCE</scope>
</reference>
<name>A0A814QAI3_9BILA</name>
<evidence type="ECO:0000313" key="2">
    <source>
        <dbReference type="EMBL" id="CAF3880700.1"/>
    </source>
</evidence>
<evidence type="ECO:0000313" key="3">
    <source>
        <dbReference type="Proteomes" id="UP000663829"/>
    </source>
</evidence>
<protein>
    <submittedName>
        <fullName evidence="1">Uncharacterized protein</fullName>
    </submittedName>
</protein>
<comment type="caution">
    <text evidence="1">The sequence shown here is derived from an EMBL/GenBank/DDBJ whole genome shotgun (WGS) entry which is preliminary data.</text>
</comment>
<accession>A0A814QAI3</accession>
<keyword evidence="3" id="KW-1185">Reference proteome</keyword>
<evidence type="ECO:0000313" key="1">
    <source>
        <dbReference type="EMBL" id="CAF1116868.1"/>
    </source>
</evidence>
<dbReference type="EMBL" id="CAJNOQ010005932">
    <property type="protein sequence ID" value="CAF1116868.1"/>
    <property type="molecule type" value="Genomic_DNA"/>
</dbReference>
<dbReference type="Proteomes" id="UP000663829">
    <property type="component" value="Unassembled WGS sequence"/>
</dbReference>
<sequence>MGVGLVVERQEHVVDAPTLLSVKSVSVTILSRSACDDAIKMKMNIGEAARLHGGFIASKTSGPTTSTNIAQQGTANRQSEFTRGVAAEPINAFLPLYICDAHFERVQVMLEPMLGYLFTLDITGYKDDQLLGLYSILGQIMNASNQGTSEREEIILREFTRLCHGCLDRTRQSLGEGNDILEKFIAGPSGRTKAQLQNMMTLFGYMHAVGVDTVDELLRYAIVEELYRRHFAYLYHGTSGNIIEEHLQALLYGIDDDQQASTSDKNDLSYVKTKNDKSNDGRFALYARAVLKKNEPRRQPPKEHIVVEFSIAERSISSMNNNIRAKMTELLAAFSIKPIKNVLSRLGIRMMDMSNEHECVVLRSMLVQCLRFYSNDAINSAVIQKTFLDARTNHEQILALAHKEFDASRQQRTEAKIEQIRTLELARRIALTSDIGVFLGRMMAYAPTRGGKVFETLIGLLLDRGQTQVPLLKEKMLVIFTGRYKEHHDAEKEFEVLCNGLAWFADRSTINRVKETLGEDEWDQLDRVMRGRTCGHVYRLSDIPNRHGYHNSHPNPALVVQWNT</sequence>
<dbReference type="EMBL" id="CAJOBC010005932">
    <property type="protein sequence ID" value="CAF3880700.1"/>
    <property type="molecule type" value="Genomic_DNA"/>
</dbReference>
<dbReference type="OrthoDB" id="10006997at2759"/>
<gene>
    <name evidence="1" type="ORF">GPM918_LOCUS19498</name>
    <name evidence="2" type="ORF">SRO942_LOCUS19495</name>
</gene>
<organism evidence="1 3">
    <name type="scientific">Didymodactylos carnosus</name>
    <dbReference type="NCBI Taxonomy" id="1234261"/>
    <lineage>
        <taxon>Eukaryota</taxon>
        <taxon>Metazoa</taxon>
        <taxon>Spiralia</taxon>
        <taxon>Gnathifera</taxon>
        <taxon>Rotifera</taxon>
        <taxon>Eurotatoria</taxon>
        <taxon>Bdelloidea</taxon>
        <taxon>Philodinida</taxon>
        <taxon>Philodinidae</taxon>
        <taxon>Didymodactylos</taxon>
    </lineage>
</organism>
<dbReference type="AlphaFoldDB" id="A0A814QAI3"/>
<dbReference type="Proteomes" id="UP000681722">
    <property type="component" value="Unassembled WGS sequence"/>
</dbReference>
<proteinExistence type="predicted"/>